<dbReference type="GO" id="GO:0045047">
    <property type="term" value="P:protein targeting to ER"/>
    <property type="evidence" value="ECO:0007669"/>
    <property type="project" value="TreeGrafter"/>
</dbReference>
<keyword evidence="7 9" id="KW-0472">Membrane</keyword>
<evidence type="ECO:0000256" key="5">
    <source>
        <dbReference type="ARBA" id="ARBA00022824"/>
    </source>
</evidence>
<accession>A0A6G1S675</accession>
<dbReference type="EMBL" id="GGYP01001235">
    <property type="protein sequence ID" value="MDE46006.1"/>
    <property type="molecule type" value="Transcribed_RNA"/>
</dbReference>
<dbReference type="GO" id="GO:0008233">
    <property type="term" value="F:peptidase activity"/>
    <property type="evidence" value="ECO:0007669"/>
    <property type="project" value="UniProtKB-UniRule"/>
</dbReference>
<evidence type="ECO:0000256" key="3">
    <source>
        <dbReference type="ARBA" id="ARBA00017057"/>
    </source>
</evidence>
<dbReference type="GO" id="GO:0006465">
    <property type="term" value="P:signal peptide processing"/>
    <property type="evidence" value="ECO:0007669"/>
    <property type="project" value="UniProtKB-UniRule"/>
</dbReference>
<protein>
    <recommendedName>
        <fullName evidence="3 9">Signal peptidase complex subunit 2</fullName>
    </recommendedName>
</protein>
<evidence type="ECO:0000256" key="7">
    <source>
        <dbReference type="ARBA" id="ARBA00023136"/>
    </source>
</evidence>
<keyword evidence="4 9" id="KW-0812">Transmembrane</keyword>
<keyword evidence="5 9" id="KW-0256">Endoplasmic reticulum</keyword>
<evidence type="ECO:0000256" key="9">
    <source>
        <dbReference type="RuleBase" id="RU368033"/>
    </source>
</evidence>
<dbReference type="Pfam" id="PF06703">
    <property type="entry name" value="SPC25"/>
    <property type="match status" value="1"/>
</dbReference>
<proteinExistence type="inferred from homology"/>
<dbReference type="PANTHER" id="PTHR13085">
    <property type="entry name" value="MICROSOMAL SIGNAL PEPTIDASE 25 KDA SUBUNIT"/>
    <property type="match status" value="1"/>
</dbReference>
<feature type="transmembrane region" description="Helical" evidence="9">
    <location>
        <begin position="81"/>
        <end position="104"/>
    </location>
</feature>
<evidence type="ECO:0000313" key="10">
    <source>
        <dbReference type="EMBL" id="MDE46006.1"/>
    </source>
</evidence>
<gene>
    <name evidence="10" type="primary">spcs2_1</name>
    <name evidence="11" type="synonym">spcs2_0</name>
    <name evidence="11" type="ORF">g.12349</name>
    <name evidence="10" type="ORF">g.12350</name>
</gene>
<sequence>MSEEIITVDKWDAAQVKNVLDETAKQIMLQHFKYDESNLLVDIRLFLCALPVASAFFALIYDFLHPFPESAPVLRVCVYSYVVLIVILTLYSSFVESNTILIAYKKFPNRKNKTKVKLLSKMKRFDDQYTLILETPKTKNSWTKSVGNYFDVNGVFVQDKFEQDVVKLHKGTKSH</sequence>
<evidence type="ECO:0000256" key="4">
    <source>
        <dbReference type="ARBA" id="ARBA00022692"/>
    </source>
</evidence>
<name>A0A6G1S675_9ACAR</name>
<evidence type="ECO:0000256" key="2">
    <source>
        <dbReference type="ARBA" id="ARBA00007324"/>
    </source>
</evidence>
<feature type="transmembrane region" description="Helical" evidence="9">
    <location>
        <begin position="39"/>
        <end position="61"/>
    </location>
</feature>
<evidence type="ECO:0000256" key="1">
    <source>
        <dbReference type="ARBA" id="ARBA00004477"/>
    </source>
</evidence>
<comment type="subcellular location">
    <subcellularLocation>
        <location evidence="1 9">Endoplasmic reticulum membrane</location>
        <topology evidence="1 9">Multi-pass membrane protein</topology>
    </subcellularLocation>
</comment>
<comment type="similarity">
    <text evidence="2 9">Belongs to the SPCS2 family.</text>
</comment>
<comment type="function">
    <text evidence="8 9">Component of the signal peptidase complex (SPC) which catalyzes the cleavage of N-terminal signal sequences from nascent proteins as they are translocated into the lumen of the endoplasmic reticulum. Enhances the enzymatic activity of SPC and facilitates the interactions between different components of the translocation site.</text>
</comment>
<evidence type="ECO:0000256" key="6">
    <source>
        <dbReference type="ARBA" id="ARBA00022989"/>
    </source>
</evidence>
<reference evidence="10" key="1">
    <citation type="submission" date="2018-10" db="EMBL/GenBank/DDBJ databases">
        <title>Transcriptome assembly of Aceria tosichella (Wheat curl mite) Type 2.</title>
        <authorList>
            <person name="Scully E.D."/>
            <person name="Geib S.M."/>
            <person name="Palmer N.A."/>
            <person name="Gupta A.K."/>
            <person name="Sarath G."/>
            <person name="Tatineni S."/>
        </authorList>
    </citation>
    <scope>NUCLEOTIDE SEQUENCE</scope>
    <source>
        <strain evidence="10">LincolnNE</strain>
    </source>
</reference>
<dbReference type="InterPro" id="IPR009582">
    <property type="entry name" value="Spc2/SPCS2"/>
</dbReference>
<evidence type="ECO:0000313" key="11">
    <source>
        <dbReference type="EMBL" id="MDE48152.1"/>
    </source>
</evidence>
<keyword evidence="6 9" id="KW-1133">Transmembrane helix</keyword>
<evidence type="ECO:0000256" key="8">
    <source>
        <dbReference type="ARBA" id="ARBA00045608"/>
    </source>
</evidence>
<dbReference type="PANTHER" id="PTHR13085:SF0">
    <property type="entry name" value="SIGNAL PEPTIDASE COMPLEX SUBUNIT 2"/>
    <property type="match status" value="1"/>
</dbReference>
<dbReference type="EMBL" id="GGYP01003381">
    <property type="protein sequence ID" value="MDE48152.1"/>
    <property type="molecule type" value="Transcribed_RNA"/>
</dbReference>
<dbReference type="AlphaFoldDB" id="A0A6G1S675"/>
<organism evidence="10">
    <name type="scientific">Aceria tosichella</name>
    <name type="common">wheat curl mite</name>
    <dbReference type="NCBI Taxonomy" id="561515"/>
    <lineage>
        <taxon>Eukaryota</taxon>
        <taxon>Metazoa</taxon>
        <taxon>Ecdysozoa</taxon>
        <taxon>Arthropoda</taxon>
        <taxon>Chelicerata</taxon>
        <taxon>Arachnida</taxon>
        <taxon>Acari</taxon>
        <taxon>Acariformes</taxon>
        <taxon>Trombidiformes</taxon>
        <taxon>Prostigmata</taxon>
        <taxon>Eupodina</taxon>
        <taxon>Eriophyoidea</taxon>
        <taxon>Eriophyidae</taxon>
        <taxon>Eriophyinae</taxon>
        <taxon>Aceriini</taxon>
        <taxon>Aceria</taxon>
    </lineage>
</organism>
<dbReference type="GO" id="GO:0005787">
    <property type="term" value="C:signal peptidase complex"/>
    <property type="evidence" value="ECO:0007669"/>
    <property type="project" value="UniProtKB-UniRule"/>
</dbReference>